<keyword evidence="1" id="KW-0732">Signal</keyword>
<proteinExistence type="predicted"/>
<evidence type="ECO:0000313" key="2">
    <source>
        <dbReference type="EMBL" id="KAI1618495.1"/>
    </source>
</evidence>
<organism evidence="2 3">
    <name type="scientific">Exophiala viscosa</name>
    <dbReference type="NCBI Taxonomy" id="2486360"/>
    <lineage>
        <taxon>Eukaryota</taxon>
        <taxon>Fungi</taxon>
        <taxon>Dikarya</taxon>
        <taxon>Ascomycota</taxon>
        <taxon>Pezizomycotina</taxon>
        <taxon>Eurotiomycetes</taxon>
        <taxon>Chaetothyriomycetidae</taxon>
        <taxon>Chaetothyriales</taxon>
        <taxon>Herpotrichiellaceae</taxon>
        <taxon>Exophiala</taxon>
    </lineage>
</organism>
<dbReference type="AlphaFoldDB" id="A0AAN6E5J9"/>
<comment type="caution">
    <text evidence="2">The sequence shown here is derived from an EMBL/GenBank/DDBJ whole genome shotgun (WGS) entry which is preliminary data.</text>
</comment>
<accession>A0AAN6E5J9</accession>
<evidence type="ECO:0000313" key="3">
    <source>
        <dbReference type="Proteomes" id="UP001203852"/>
    </source>
</evidence>
<evidence type="ECO:0000256" key="1">
    <source>
        <dbReference type="SAM" id="SignalP"/>
    </source>
</evidence>
<dbReference type="Proteomes" id="UP001203852">
    <property type="component" value="Unassembled WGS sequence"/>
</dbReference>
<sequence length="455" mass="48224">MWFYHLLLLAMAVFGLAEMIPMSQCASASTSAAGPGCTMTYTPYMAPQIAPTTTIYAAIMTTYYYIVDCRYCTVTNFENNPSPVGPFTTKTTSSMLTITRVECMEETAASTRGSYHIRGYEEIEPVQTQAVEQNELNEQIGSHKIRRETSAVAAAIMDLANQFSADILPDIQLLPGPAAQSLTEILSALFALNIADSGLNLTQACQQVQTTEIRYWLLDSNLNPDQISALICWIARNGYDFNTTRADVISTLEAAVWGLEVAAGFSNNLTTICNDLDLFGAIGGDLGINTQQYRQIVCPNLSTGIATSSTNAGPTAVIPSVSNGTTSWSNATIVPIPASGAPMATGNASFSGGAPYAASNASLPGTGAPWVSGNVSASDNSSTWGPPISYTGSLTSWPANWTQATGVSGTAVASDAMPGPYFGTGLRARVPPSPIMKRFYPAIPTTTSQTTFKQY</sequence>
<gene>
    <name evidence="2" type="ORF">EDD36DRAFT_33070</name>
</gene>
<dbReference type="EMBL" id="MU404350">
    <property type="protein sequence ID" value="KAI1618495.1"/>
    <property type="molecule type" value="Genomic_DNA"/>
</dbReference>
<feature type="chain" id="PRO_5042976529" evidence="1">
    <location>
        <begin position="18"/>
        <end position="455"/>
    </location>
</feature>
<protein>
    <submittedName>
        <fullName evidence="2">Uncharacterized protein</fullName>
    </submittedName>
</protein>
<feature type="signal peptide" evidence="1">
    <location>
        <begin position="1"/>
        <end position="17"/>
    </location>
</feature>
<reference evidence="2" key="1">
    <citation type="journal article" date="2022" name="bioRxiv">
        <title>Deciphering the potential niche of two novel black yeast fungi from a biological soil crust based on their genomes, phenotypes, and melanin regulation.</title>
        <authorList>
            <consortium name="DOE Joint Genome Institute"/>
            <person name="Carr E.C."/>
            <person name="Barton Q."/>
            <person name="Grambo S."/>
            <person name="Sullivan M."/>
            <person name="Renfro C.M."/>
            <person name="Kuo A."/>
            <person name="Pangilinan J."/>
            <person name="Lipzen A."/>
            <person name="Keymanesh K."/>
            <person name="Savage E."/>
            <person name="Barry K."/>
            <person name="Grigoriev I.V."/>
            <person name="Riekhof W.R."/>
            <person name="Harris S.S."/>
        </authorList>
    </citation>
    <scope>NUCLEOTIDE SEQUENCE</scope>
    <source>
        <strain evidence="2">JF 03-4F</strain>
    </source>
</reference>
<name>A0AAN6E5J9_9EURO</name>
<keyword evidence="3" id="KW-1185">Reference proteome</keyword>